<proteinExistence type="predicted"/>
<dbReference type="PROSITE" id="PS51257">
    <property type="entry name" value="PROKAR_LIPOPROTEIN"/>
    <property type="match status" value="1"/>
</dbReference>
<gene>
    <name evidence="1" type="ORF">U14_00392</name>
</gene>
<organism evidence="1 2">
    <name type="scientific">Candidatus Moduliflexus flocculans</name>
    <dbReference type="NCBI Taxonomy" id="1499966"/>
    <lineage>
        <taxon>Bacteria</taxon>
        <taxon>Candidatus Moduliflexota</taxon>
        <taxon>Candidatus Moduliflexia</taxon>
        <taxon>Candidatus Moduliflexales</taxon>
        <taxon>Candidatus Moduliflexaceae</taxon>
    </lineage>
</organism>
<dbReference type="HOGENOM" id="CLU_1021802_0_0_0"/>
<evidence type="ECO:0000313" key="1">
    <source>
        <dbReference type="EMBL" id="GAK49174.1"/>
    </source>
</evidence>
<reference evidence="1 2" key="1">
    <citation type="journal article" date="2015" name="PeerJ">
        <title>First genomic representation of candidate bacterial phylum KSB3 points to enhanced environmental sensing as a trigger of wastewater bulking.</title>
        <authorList>
            <person name="Sekiguchi Y."/>
            <person name="Ohashi A."/>
            <person name="Parks D.H."/>
            <person name="Yamauchi T."/>
            <person name="Tyson G.W."/>
            <person name="Hugenholtz P."/>
        </authorList>
    </citation>
    <scope>NUCLEOTIDE SEQUENCE [LARGE SCALE GENOMIC DNA]</scope>
</reference>
<protein>
    <submittedName>
        <fullName evidence="1">Uncharacterized protein</fullName>
    </submittedName>
</protein>
<dbReference type="Proteomes" id="UP000030700">
    <property type="component" value="Unassembled WGS sequence"/>
</dbReference>
<accession>A0A0S6VVR2</accession>
<dbReference type="AlphaFoldDB" id="A0A0S6VVR2"/>
<evidence type="ECO:0000313" key="2">
    <source>
        <dbReference type="Proteomes" id="UP000030700"/>
    </source>
</evidence>
<keyword evidence="2" id="KW-1185">Reference proteome</keyword>
<dbReference type="STRING" id="1499966.U14_00392"/>
<sequence length="310" mass="33649">MMKRWYWGIGLLGLVIITGIVGCQTFKGEHHNPTMPTDDATGNFIIGDADISEWGAEYSAGHTYFMINVPYAVVMKVEYGIVGGGVFAIFAETKHATKLEIGLATRDLLEHGNSQVDTLMWACVTYVQGGTFTTIPVNAITSFQGKDKIHYQREDEATGDKYAWWPIETDFGWSSPSQRQCVIENSEVVNGITPVSGPFPKPLPQQGTWVLAASGATCDTACGDQGLTCDLATTTTAYNDQALCDRLMTKWGLLPELGDGADGPYSGTGTGCAAWMSNPPDPSGGWDWQRHGPVICDSSENFSRRACYCQ</sequence>
<dbReference type="EMBL" id="DF820455">
    <property type="protein sequence ID" value="GAK49174.1"/>
    <property type="molecule type" value="Genomic_DNA"/>
</dbReference>
<name>A0A0S6VVR2_9BACT</name>